<organism evidence="2 3">
    <name type="scientific">Grifola frondosa</name>
    <name type="common">Maitake</name>
    <name type="synonym">Polyporus frondosus</name>
    <dbReference type="NCBI Taxonomy" id="5627"/>
    <lineage>
        <taxon>Eukaryota</taxon>
        <taxon>Fungi</taxon>
        <taxon>Dikarya</taxon>
        <taxon>Basidiomycota</taxon>
        <taxon>Agaricomycotina</taxon>
        <taxon>Agaricomycetes</taxon>
        <taxon>Polyporales</taxon>
        <taxon>Grifolaceae</taxon>
        <taxon>Grifola</taxon>
    </lineage>
</organism>
<proteinExistence type="predicted"/>
<feature type="compositionally biased region" description="Polar residues" evidence="1">
    <location>
        <begin position="36"/>
        <end position="48"/>
    </location>
</feature>
<evidence type="ECO:0000313" key="3">
    <source>
        <dbReference type="Proteomes" id="UP000092993"/>
    </source>
</evidence>
<comment type="caution">
    <text evidence="2">The sequence shown here is derived from an EMBL/GenBank/DDBJ whole genome shotgun (WGS) entry which is preliminary data.</text>
</comment>
<name>A0A1C7MPE5_GRIFR</name>
<dbReference type="AlphaFoldDB" id="A0A1C7MPE5"/>
<feature type="region of interest" description="Disordered" evidence="1">
    <location>
        <begin position="22"/>
        <end position="55"/>
    </location>
</feature>
<evidence type="ECO:0000313" key="2">
    <source>
        <dbReference type="EMBL" id="OBZ78557.1"/>
    </source>
</evidence>
<evidence type="ECO:0000256" key="1">
    <source>
        <dbReference type="SAM" id="MobiDB-lite"/>
    </source>
</evidence>
<keyword evidence="3" id="KW-1185">Reference proteome</keyword>
<gene>
    <name evidence="2" type="ORF">A0H81_00970</name>
</gene>
<protein>
    <submittedName>
        <fullName evidence="2">Uncharacterized protein</fullName>
    </submittedName>
</protein>
<dbReference type="EMBL" id="LUGG01000001">
    <property type="protein sequence ID" value="OBZ78557.1"/>
    <property type="molecule type" value="Genomic_DNA"/>
</dbReference>
<reference evidence="2 3" key="1">
    <citation type="submission" date="2016-03" db="EMBL/GenBank/DDBJ databases">
        <title>Whole genome sequencing of Grifola frondosa 9006-11.</title>
        <authorList>
            <person name="Min B."/>
            <person name="Park H."/>
            <person name="Kim J.-G."/>
            <person name="Cho H."/>
            <person name="Oh Y.-L."/>
            <person name="Kong W.-S."/>
            <person name="Choi I.-G."/>
        </authorList>
    </citation>
    <scope>NUCLEOTIDE SEQUENCE [LARGE SCALE GENOMIC DNA]</scope>
    <source>
        <strain evidence="2 3">9006-11</strain>
    </source>
</reference>
<dbReference type="Proteomes" id="UP000092993">
    <property type="component" value="Unassembled WGS sequence"/>
</dbReference>
<accession>A0A1C7MPE5</accession>
<sequence length="86" mass="9472">MREPTVDWDACKSWSTTNVKRRGQFEDDEDSIEAGATSTRVTPRSSATLGDHDDSASCSKSYFQHCAFEDYGLAAISGDTLVHRPV</sequence>